<evidence type="ECO:0000313" key="7">
    <source>
        <dbReference type="Proteomes" id="UP000465302"/>
    </source>
</evidence>
<dbReference type="Proteomes" id="UP000220914">
    <property type="component" value="Unassembled WGS sequence"/>
</dbReference>
<evidence type="ECO:0000313" key="6">
    <source>
        <dbReference type="Proteomes" id="UP000220914"/>
    </source>
</evidence>
<accession>A0A2A7MT10</accession>
<feature type="domain" description="HTH tetR-type" evidence="3">
    <location>
        <begin position="14"/>
        <end position="74"/>
    </location>
</feature>
<comment type="caution">
    <text evidence="5">The sequence shown here is derived from an EMBL/GenBank/DDBJ whole genome shotgun (WGS) entry which is preliminary data.</text>
</comment>
<sequence length="190" mass="21383">MLPSMTPQRGAGHRRSVEDWIQAGFAILAEGGPTALRVDALCERLGVTKGSFYWHFADLPAYRVALVQAWASLQDADRRRFENMHDVEPRQRLRYMMDAVVTPRQYALERAMRVWAMADEMVAASVRASDQRVFAAVHQAFLDSGFEGEEAGVRSVTFFAAGLGLLHGVDPSIDAPLELRERFLDFMLRP</sequence>
<dbReference type="SUPFAM" id="SSF46689">
    <property type="entry name" value="Homeodomain-like"/>
    <property type="match status" value="1"/>
</dbReference>
<organism evidence="5 6">
    <name type="scientific">Mycolicibacterium agri</name>
    <name type="common">Mycobacterium agri</name>
    <dbReference type="NCBI Taxonomy" id="36811"/>
    <lineage>
        <taxon>Bacteria</taxon>
        <taxon>Bacillati</taxon>
        <taxon>Actinomycetota</taxon>
        <taxon>Actinomycetes</taxon>
        <taxon>Mycobacteriales</taxon>
        <taxon>Mycobacteriaceae</taxon>
        <taxon>Mycolicibacterium</taxon>
    </lineage>
</organism>
<evidence type="ECO:0000256" key="1">
    <source>
        <dbReference type="ARBA" id="ARBA00023125"/>
    </source>
</evidence>
<evidence type="ECO:0000313" key="5">
    <source>
        <dbReference type="EMBL" id="PEG34942.1"/>
    </source>
</evidence>
<keyword evidence="6" id="KW-1185">Reference proteome</keyword>
<dbReference type="InterPro" id="IPR001647">
    <property type="entry name" value="HTH_TetR"/>
</dbReference>
<dbReference type="EMBL" id="PDCP01000053">
    <property type="protein sequence ID" value="PEG34942.1"/>
    <property type="molecule type" value="Genomic_DNA"/>
</dbReference>
<evidence type="ECO:0000256" key="2">
    <source>
        <dbReference type="PROSITE-ProRule" id="PRU00335"/>
    </source>
</evidence>
<evidence type="ECO:0000259" key="3">
    <source>
        <dbReference type="PROSITE" id="PS50977"/>
    </source>
</evidence>
<reference evidence="4 7" key="2">
    <citation type="journal article" date="2019" name="Emerg. Microbes Infect.">
        <title>Comprehensive subspecies identification of 175 nontuberculous mycobacteria species based on 7547 genomic profiles.</title>
        <authorList>
            <person name="Matsumoto Y."/>
            <person name="Kinjo T."/>
            <person name="Motooka D."/>
            <person name="Nabeya D."/>
            <person name="Jung N."/>
            <person name="Uechi K."/>
            <person name="Horii T."/>
            <person name="Iida T."/>
            <person name="Fujita J."/>
            <person name="Nakamura S."/>
        </authorList>
    </citation>
    <scope>NUCLEOTIDE SEQUENCE [LARGE SCALE GENOMIC DNA]</scope>
    <source>
        <strain evidence="4 7">JCM 6377</strain>
    </source>
</reference>
<reference evidence="4" key="3">
    <citation type="submission" date="2020-02" db="EMBL/GenBank/DDBJ databases">
        <authorList>
            <person name="Matsumoto Y."/>
            <person name="Motooka D."/>
            <person name="Nakamura S."/>
        </authorList>
    </citation>
    <scope>NUCLEOTIDE SEQUENCE</scope>
    <source>
        <strain evidence="4">JCM 6377</strain>
    </source>
</reference>
<gene>
    <name evidence="5" type="ORF">CQY20_23490</name>
    <name evidence="4" type="ORF">MAGR_51150</name>
</gene>
<dbReference type="Gene3D" id="1.10.357.10">
    <property type="entry name" value="Tetracycline Repressor, domain 2"/>
    <property type="match status" value="1"/>
</dbReference>
<dbReference type="GO" id="GO:0003677">
    <property type="term" value="F:DNA binding"/>
    <property type="evidence" value="ECO:0007669"/>
    <property type="project" value="UniProtKB-UniRule"/>
</dbReference>
<protein>
    <submittedName>
        <fullName evidence="5">TetR family transcriptional regulator</fullName>
    </submittedName>
</protein>
<dbReference type="EMBL" id="BLKS01000001">
    <property type="protein sequence ID" value="GFG53674.1"/>
    <property type="molecule type" value="Genomic_DNA"/>
</dbReference>
<feature type="DNA-binding region" description="H-T-H motif" evidence="2">
    <location>
        <begin position="37"/>
        <end position="56"/>
    </location>
</feature>
<dbReference type="PROSITE" id="PS50977">
    <property type="entry name" value="HTH_TETR_2"/>
    <property type="match status" value="1"/>
</dbReference>
<proteinExistence type="predicted"/>
<name>A0A2A7MT10_MYCAG</name>
<evidence type="ECO:0000313" key="4">
    <source>
        <dbReference type="EMBL" id="GFG53674.1"/>
    </source>
</evidence>
<dbReference type="Proteomes" id="UP000465302">
    <property type="component" value="Unassembled WGS sequence"/>
</dbReference>
<dbReference type="Pfam" id="PF00440">
    <property type="entry name" value="TetR_N"/>
    <property type="match status" value="1"/>
</dbReference>
<dbReference type="AlphaFoldDB" id="A0A2A7MT10"/>
<dbReference type="OrthoDB" id="3218408at2"/>
<dbReference type="InterPro" id="IPR009057">
    <property type="entry name" value="Homeodomain-like_sf"/>
</dbReference>
<reference evidence="5 6" key="1">
    <citation type="submission" date="2017-10" db="EMBL/GenBank/DDBJ databases">
        <title>The new phylogeny of genus Mycobacterium.</title>
        <authorList>
            <person name="Tortoli E."/>
            <person name="Trovato A."/>
            <person name="Cirillo D.M."/>
        </authorList>
    </citation>
    <scope>NUCLEOTIDE SEQUENCE [LARGE SCALE GENOMIC DNA]</scope>
    <source>
        <strain evidence="5 6">CCUG37673</strain>
    </source>
</reference>
<keyword evidence="1 2" id="KW-0238">DNA-binding</keyword>